<feature type="chain" id="PRO_5038060632" description="Zinc-dependent peptidase" evidence="1">
    <location>
        <begin position="22"/>
        <end position="359"/>
    </location>
</feature>
<evidence type="ECO:0000313" key="3">
    <source>
        <dbReference type="Proteomes" id="UP000596827"/>
    </source>
</evidence>
<proteinExistence type="predicted"/>
<keyword evidence="3" id="KW-1185">Reference proteome</keyword>
<comment type="caution">
    <text evidence="2">The sequence shown here is derived from an EMBL/GenBank/DDBJ whole genome shotgun (WGS) entry which is preliminary data.</text>
</comment>
<protein>
    <recommendedName>
        <fullName evidence="4">Zinc-dependent peptidase</fullName>
    </recommendedName>
</protein>
<dbReference type="EMBL" id="JACORU010000018">
    <property type="protein sequence ID" value="MBC5768457.1"/>
    <property type="molecule type" value="Genomic_DNA"/>
</dbReference>
<reference evidence="2" key="1">
    <citation type="submission" date="2020-08" db="EMBL/GenBank/DDBJ databases">
        <title>Ramlibacter sp. GTP1 16S ribosomal RNA gene genome sequencing and assembly.</title>
        <authorList>
            <person name="Kang M."/>
        </authorList>
    </citation>
    <scope>NUCLEOTIDE SEQUENCE</scope>
    <source>
        <strain evidence="2">GTP1</strain>
    </source>
</reference>
<sequence length="359" mass="40085">MSLTSRLCAVLLGLACLCAQAQEKDPFAAYGCNPGDRDCRVRVIHEHRAHKAQTWAADRARPLIERVRAAPDVLLEYMLLENIVQGFPEKPRAPAADAAFMRDLQDAVRELPPQVVQALDAKLFGIFLVGDLGGTGFADIVFNADGTPAGGLVLLDAELLARHTANAWATWKENTPFKPAPAWQLKARIAEDGADDRKGAIQYILLHELGHVLSMGSDAHPPFWKPAREAHADRAWPFFDLTWTVDRRANDYRPYGGHDFAQRQRLVYYLGAKLEASEMKATYDALENTNFPTLYAATRPADDFAEAFAKYVHVRLMKRPWEITLSLDGVPVKTVKPCWGTPRCAAKEAYLERLLRPPE</sequence>
<dbReference type="Proteomes" id="UP000596827">
    <property type="component" value="Unassembled WGS sequence"/>
</dbReference>
<dbReference type="RefSeq" id="WP_187085229.1">
    <property type="nucleotide sequence ID" value="NZ_JACORU010000018.1"/>
</dbReference>
<name>A0A923S8V6_9BURK</name>
<feature type="signal peptide" evidence="1">
    <location>
        <begin position="1"/>
        <end position="21"/>
    </location>
</feature>
<gene>
    <name evidence="2" type="ORF">H8R02_28615</name>
</gene>
<dbReference type="AlphaFoldDB" id="A0A923S8V6"/>
<keyword evidence="1" id="KW-0732">Signal</keyword>
<evidence type="ECO:0008006" key="4">
    <source>
        <dbReference type="Google" id="ProtNLM"/>
    </source>
</evidence>
<evidence type="ECO:0000313" key="2">
    <source>
        <dbReference type="EMBL" id="MBC5768457.1"/>
    </source>
</evidence>
<evidence type="ECO:0000256" key="1">
    <source>
        <dbReference type="SAM" id="SignalP"/>
    </source>
</evidence>
<organism evidence="2 3">
    <name type="scientific">Ramlibacter albus</name>
    <dbReference type="NCBI Taxonomy" id="2079448"/>
    <lineage>
        <taxon>Bacteria</taxon>
        <taxon>Pseudomonadati</taxon>
        <taxon>Pseudomonadota</taxon>
        <taxon>Betaproteobacteria</taxon>
        <taxon>Burkholderiales</taxon>
        <taxon>Comamonadaceae</taxon>
        <taxon>Ramlibacter</taxon>
    </lineage>
</organism>
<accession>A0A923S8V6</accession>